<gene>
    <name evidence="1" type="ORF">CLOSTHATH_05061</name>
</gene>
<accession>D3AN61</accession>
<organism evidence="1 2">
    <name type="scientific">Hungatella hathewayi DSM 13479</name>
    <dbReference type="NCBI Taxonomy" id="566550"/>
    <lineage>
        <taxon>Bacteria</taxon>
        <taxon>Bacillati</taxon>
        <taxon>Bacillota</taxon>
        <taxon>Clostridia</taxon>
        <taxon>Lachnospirales</taxon>
        <taxon>Lachnospiraceae</taxon>
        <taxon>Hungatella</taxon>
    </lineage>
</organism>
<sequence length="40" mass="4760">MTGFFGQEDEPSELLQFYGRMGRRNRLRNGFSSVIMKKEF</sequence>
<dbReference type="EMBL" id="ACIO01000503">
    <property type="protein sequence ID" value="EFC96743.1"/>
    <property type="molecule type" value="Genomic_DNA"/>
</dbReference>
<reference evidence="1 2" key="1">
    <citation type="submission" date="2010-01" db="EMBL/GenBank/DDBJ databases">
        <authorList>
            <person name="Weinstock G."/>
            <person name="Sodergren E."/>
            <person name="Clifton S."/>
            <person name="Fulton L."/>
            <person name="Fulton B."/>
            <person name="Courtney L."/>
            <person name="Fronick C."/>
            <person name="Harrison M."/>
            <person name="Strong C."/>
            <person name="Farmer C."/>
            <person name="Delahaunty K."/>
            <person name="Markovic C."/>
            <person name="Hall O."/>
            <person name="Minx P."/>
            <person name="Tomlinson C."/>
            <person name="Mitreva M."/>
            <person name="Nelson J."/>
            <person name="Hou S."/>
            <person name="Wollam A."/>
            <person name="Pepin K.H."/>
            <person name="Johnson M."/>
            <person name="Bhonagiri V."/>
            <person name="Nash W.E."/>
            <person name="Warren W."/>
            <person name="Chinwalla A."/>
            <person name="Mardis E.R."/>
            <person name="Wilson R.K."/>
        </authorList>
    </citation>
    <scope>NUCLEOTIDE SEQUENCE [LARGE SCALE GENOMIC DNA]</scope>
    <source>
        <strain evidence="1 2">DSM 13479</strain>
    </source>
</reference>
<protein>
    <submittedName>
        <fullName evidence="1">Uncharacterized protein</fullName>
    </submittedName>
</protein>
<evidence type="ECO:0000313" key="1">
    <source>
        <dbReference type="EMBL" id="EFC96743.1"/>
    </source>
</evidence>
<dbReference type="HOGENOM" id="CLU_3290806_0_0_9"/>
<dbReference type="AlphaFoldDB" id="D3AN61"/>
<dbReference type="Proteomes" id="UP000004968">
    <property type="component" value="Unassembled WGS sequence"/>
</dbReference>
<evidence type="ECO:0000313" key="2">
    <source>
        <dbReference type="Proteomes" id="UP000004968"/>
    </source>
</evidence>
<name>D3AN61_9FIRM</name>
<comment type="caution">
    <text evidence="1">The sequence shown here is derived from an EMBL/GenBank/DDBJ whole genome shotgun (WGS) entry which is preliminary data.</text>
</comment>
<proteinExistence type="predicted"/>